<proteinExistence type="predicted"/>
<comment type="caution">
    <text evidence="1">The sequence shown here is derived from an EMBL/GenBank/DDBJ whole genome shotgun (WGS) entry which is preliminary data.</text>
</comment>
<gene>
    <name evidence="1" type="ORF">GCHA_3739</name>
</gene>
<dbReference type="EMBL" id="BAEM01000045">
    <property type="protein sequence ID" value="GAC11669.1"/>
    <property type="molecule type" value="Genomic_DNA"/>
</dbReference>
<accession>A0AAV3V4P6</accession>
<organism evidence="1 2">
    <name type="scientific">Paraglaciecola chathamensis S18K6</name>
    <dbReference type="NCBI Taxonomy" id="1127672"/>
    <lineage>
        <taxon>Bacteria</taxon>
        <taxon>Pseudomonadati</taxon>
        <taxon>Pseudomonadota</taxon>
        <taxon>Gammaproteobacteria</taxon>
        <taxon>Alteromonadales</taxon>
        <taxon>Alteromonadaceae</taxon>
        <taxon>Paraglaciecola</taxon>
    </lineage>
</organism>
<reference evidence="1 2" key="1">
    <citation type="journal article" date="2017" name="Antonie Van Leeuwenhoek">
        <title>Rhizobium rhizosphaerae sp. nov., a novel species isolated from rice rhizosphere.</title>
        <authorList>
            <person name="Zhao J.J."/>
            <person name="Zhang J."/>
            <person name="Zhang R.J."/>
            <person name="Zhang C.W."/>
            <person name="Yin H.Q."/>
            <person name="Zhang X.X."/>
        </authorList>
    </citation>
    <scope>NUCLEOTIDE SEQUENCE [LARGE SCALE GENOMIC DNA]</scope>
    <source>
        <strain evidence="1 2">S18K6</strain>
    </source>
</reference>
<evidence type="ECO:0000313" key="2">
    <source>
        <dbReference type="Proteomes" id="UP000006320"/>
    </source>
</evidence>
<dbReference type="AlphaFoldDB" id="A0AAV3V4P6"/>
<dbReference type="Proteomes" id="UP000006320">
    <property type="component" value="Unassembled WGS sequence"/>
</dbReference>
<name>A0AAV3V4P6_9ALTE</name>
<evidence type="ECO:0000313" key="1">
    <source>
        <dbReference type="EMBL" id="GAC11669.1"/>
    </source>
</evidence>
<sequence length="248" mass="27768">MSYEVKYQNSAGRLLALLKQLKPNQPFVNQLAPLLLNKNVANDHKSKSSLGLQCIVSLHQMYAQFIEDIENSEMSEEEKAVYMKGLNSLATIVFPTNFDKGVRQISEAETALLEVCATRIKKEAVLDKNDIEIIRSLISELKGEIESLPKKDPLKIILNELIRLCEDAINRFHIHGADGLKKAFKGMLAEVAEIEFHSDIDTKEIKKSEKWAKTVNLIKKVDEVAAKTLKYKPLLAFGSKLFLGDGGA</sequence>
<dbReference type="RefSeq" id="WP_007990674.1">
    <property type="nucleotide sequence ID" value="NZ_BAEM01000045.1"/>
</dbReference>
<protein>
    <submittedName>
        <fullName evidence="1">Uncharacterized protein</fullName>
    </submittedName>
</protein>